<name>A0A645HNG2_9ZZZZ</name>
<accession>A0A645HNG2</accession>
<gene>
    <name evidence="1" type="ORF">SDC9_188129</name>
</gene>
<reference evidence="1" key="1">
    <citation type="submission" date="2019-08" db="EMBL/GenBank/DDBJ databases">
        <authorList>
            <person name="Kucharzyk K."/>
            <person name="Murdoch R.W."/>
            <person name="Higgins S."/>
            <person name="Loffler F."/>
        </authorList>
    </citation>
    <scope>NUCLEOTIDE SEQUENCE</scope>
</reference>
<organism evidence="1">
    <name type="scientific">bioreactor metagenome</name>
    <dbReference type="NCBI Taxonomy" id="1076179"/>
    <lineage>
        <taxon>unclassified sequences</taxon>
        <taxon>metagenomes</taxon>
        <taxon>ecological metagenomes</taxon>
    </lineage>
</organism>
<evidence type="ECO:0000313" key="1">
    <source>
        <dbReference type="EMBL" id="MPN40591.1"/>
    </source>
</evidence>
<dbReference type="AlphaFoldDB" id="A0A645HNG2"/>
<protein>
    <submittedName>
        <fullName evidence="1">Uncharacterized protein</fullName>
    </submittedName>
</protein>
<proteinExistence type="predicted"/>
<comment type="caution">
    <text evidence="1">The sequence shown here is derived from an EMBL/GenBank/DDBJ whole genome shotgun (WGS) entry which is preliminary data.</text>
</comment>
<sequence length="85" mass="9807">MVINFTVNRQDMRFLHVVQRLSTGVDVDDGQTFVCQNGVITGVNTRPVRAAMAHQTRQFQGFFTQFNCVSFNIEYAKNRTHNLLR</sequence>
<dbReference type="EMBL" id="VSSQ01097105">
    <property type="protein sequence ID" value="MPN40591.1"/>
    <property type="molecule type" value="Genomic_DNA"/>
</dbReference>